<comment type="subcellular location">
    <subcellularLocation>
        <location evidence="2">Membrane</location>
        <topology evidence="2">Single-pass type I membrane protein</topology>
    </subcellularLocation>
</comment>
<evidence type="ECO:0000256" key="15">
    <source>
        <dbReference type="RuleBase" id="RU003431"/>
    </source>
</evidence>
<gene>
    <name evidence="19" type="ORF">LARSCL_LOCUS5725</name>
</gene>
<keyword evidence="20" id="KW-1185">Reference proteome</keyword>
<keyword evidence="12 14" id="KW-0456">Lyase</keyword>
<dbReference type="SUPFAM" id="SSF55073">
    <property type="entry name" value="Nucleotide cyclase"/>
    <property type="match status" value="1"/>
</dbReference>
<dbReference type="Pfam" id="PF01094">
    <property type="entry name" value="ANF_receptor"/>
    <property type="match status" value="1"/>
</dbReference>
<dbReference type="InterPro" id="IPR000719">
    <property type="entry name" value="Prot_kinase_dom"/>
</dbReference>
<dbReference type="GO" id="GO:0001653">
    <property type="term" value="F:peptide receptor activity"/>
    <property type="evidence" value="ECO:0007669"/>
    <property type="project" value="TreeGrafter"/>
</dbReference>
<accession>A0AAV1ZIM3</accession>
<dbReference type="CDD" id="cd14042">
    <property type="entry name" value="PK_GC-A_B"/>
    <property type="match status" value="1"/>
</dbReference>
<dbReference type="PANTHER" id="PTHR11920:SF501">
    <property type="entry name" value="GUANYLATE CYCLASE 32E"/>
    <property type="match status" value="1"/>
</dbReference>
<evidence type="ECO:0000313" key="20">
    <source>
        <dbReference type="Proteomes" id="UP001497382"/>
    </source>
</evidence>
<dbReference type="EC" id="4.6.1.2" evidence="3 15"/>
<dbReference type="GO" id="GO:0004016">
    <property type="term" value="F:adenylate cyclase activity"/>
    <property type="evidence" value="ECO:0007669"/>
    <property type="project" value="TreeGrafter"/>
</dbReference>
<dbReference type="CDD" id="cd06370">
    <property type="entry name" value="PBP1_SAP_GC-like"/>
    <property type="match status" value="1"/>
</dbReference>
<dbReference type="AlphaFoldDB" id="A0AAV1ZIM3"/>
<name>A0AAV1ZIM3_9ARAC</name>
<evidence type="ECO:0000259" key="17">
    <source>
        <dbReference type="PROSITE" id="PS50011"/>
    </source>
</evidence>
<dbReference type="InterPro" id="IPR011009">
    <property type="entry name" value="Kinase-like_dom_sf"/>
</dbReference>
<dbReference type="Pfam" id="PF00211">
    <property type="entry name" value="Guanylate_cyc"/>
    <property type="match status" value="1"/>
</dbReference>
<dbReference type="Gene3D" id="3.40.50.2300">
    <property type="match status" value="2"/>
</dbReference>
<evidence type="ECO:0000256" key="2">
    <source>
        <dbReference type="ARBA" id="ARBA00004479"/>
    </source>
</evidence>
<dbReference type="InterPro" id="IPR050401">
    <property type="entry name" value="Cyclic_nucleotide_synthase"/>
</dbReference>
<keyword evidence="13 15" id="KW-0141">cGMP biosynthesis</keyword>
<keyword evidence="6" id="KW-0547">Nucleotide-binding</keyword>
<dbReference type="PANTHER" id="PTHR11920">
    <property type="entry name" value="GUANYLYL CYCLASE"/>
    <property type="match status" value="1"/>
</dbReference>
<keyword evidence="8" id="KW-0342">GTP-binding</keyword>
<feature type="chain" id="PRO_5043898092" description="Guanylate cyclase" evidence="16">
    <location>
        <begin position="18"/>
        <end position="1161"/>
    </location>
</feature>
<evidence type="ECO:0000256" key="16">
    <source>
        <dbReference type="SAM" id="SignalP"/>
    </source>
</evidence>
<evidence type="ECO:0000256" key="8">
    <source>
        <dbReference type="ARBA" id="ARBA00023134"/>
    </source>
</evidence>
<dbReference type="InterPro" id="IPR028082">
    <property type="entry name" value="Peripla_BP_I"/>
</dbReference>
<comment type="similarity">
    <text evidence="14">Belongs to the adenylyl cyclase class-4/guanylyl cyclase family.</text>
</comment>
<dbReference type="GO" id="GO:0035556">
    <property type="term" value="P:intracellular signal transduction"/>
    <property type="evidence" value="ECO:0007669"/>
    <property type="project" value="InterPro"/>
</dbReference>
<feature type="domain" description="Guanylate cyclase" evidence="18">
    <location>
        <begin position="890"/>
        <end position="1020"/>
    </location>
</feature>
<dbReference type="FunFam" id="1.10.510.10:FF:000420">
    <property type="entry name" value="Guanylate cyclase"/>
    <property type="match status" value="1"/>
</dbReference>
<dbReference type="GO" id="GO:0005886">
    <property type="term" value="C:plasma membrane"/>
    <property type="evidence" value="ECO:0007669"/>
    <property type="project" value="TreeGrafter"/>
</dbReference>
<comment type="catalytic activity">
    <reaction evidence="1 15">
        <text>GTP = 3',5'-cyclic GMP + diphosphate</text>
        <dbReference type="Rhea" id="RHEA:13665"/>
        <dbReference type="ChEBI" id="CHEBI:33019"/>
        <dbReference type="ChEBI" id="CHEBI:37565"/>
        <dbReference type="ChEBI" id="CHEBI:57746"/>
        <dbReference type="EC" id="4.6.1.2"/>
    </reaction>
</comment>
<dbReference type="Gene3D" id="3.30.70.1230">
    <property type="entry name" value="Nucleotide cyclase"/>
    <property type="match status" value="1"/>
</dbReference>
<keyword evidence="7" id="KW-1133">Transmembrane helix</keyword>
<feature type="domain" description="Protein kinase" evidence="17">
    <location>
        <begin position="520"/>
        <end position="822"/>
    </location>
</feature>
<dbReference type="SMART" id="SM00044">
    <property type="entry name" value="CYCc"/>
    <property type="match status" value="1"/>
</dbReference>
<dbReference type="Pfam" id="PF07714">
    <property type="entry name" value="PK_Tyr_Ser-Thr"/>
    <property type="match status" value="1"/>
</dbReference>
<proteinExistence type="inferred from homology"/>
<dbReference type="FunFam" id="3.30.70.1230:FF:000004">
    <property type="entry name" value="Guanylate cyclase"/>
    <property type="match status" value="1"/>
</dbReference>
<evidence type="ECO:0000256" key="10">
    <source>
        <dbReference type="ARBA" id="ARBA00023170"/>
    </source>
</evidence>
<keyword evidence="4" id="KW-0812">Transmembrane</keyword>
<evidence type="ECO:0000256" key="9">
    <source>
        <dbReference type="ARBA" id="ARBA00023136"/>
    </source>
</evidence>
<dbReference type="GO" id="GO:0004672">
    <property type="term" value="F:protein kinase activity"/>
    <property type="evidence" value="ECO:0007669"/>
    <property type="project" value="InterPro"/>
</dbReference>
<evidence type="ECO:0000256" key="4">
    <source>
        <dbReference type="ARBA" id="ARBA00022692"/>
    </source>
</evidence>
<evidence type="ECO:0000256" key="3">
    <source>
        <dbReference type="ARBA" id="ARBA00012202"/>
    </source>
</evidence>
<keyword evidence="5 16" id="KW-0732">Signal</keyword>
<dbReference type="InterPro" id="IPR001828">
    <property type="entry name" value="ANF_lig-bd_rcpt"/>
</dbReference>
<evidence type="ECO:0000256" key="5">
    <source>
        <dbReference type="ARBA" id="ARBA00022729"/>
    </source>
</evidence>
<dbReference type="GO" id="GO:0005524">
    <property type="term" value="F:ATP binding"/>
    <property type="evidence" value="ECO:0007669"/>
    <property type="project" value="InterPro"/>
</dbReference>
<dbReference type="InterPro" id="IPR001054">
    <property type="entry name" value="A/G_cyclase"/>
</dbReference>
<feature type="signal peptide" evidence="16">
    <location>
        <begin position="1"/>
        <end position="17"/>
    </location>
</feature>
<sequence>MAPAFVVASLLLSLVAGDLHPHRTVVDLRHMHANFGKQILDLNKPNITVGFLSSFKELGKLICGAMSLAVDMVNLDFELLPNHNLKFIAYDSGEPNTAVTIKKMTQMKEEGVVAFIGPDHSCVSEALVAAAWNMPMITYKCSDSKVSEKTIFSTFARTLPPSSKVSKSLIALLKDFEWNQLVLLVSDNPSEKQIAEALIHLAQRNDIAIIETFYLPGDYLTKDNTTLKEIVMQTYERTRVYVLIADAYSLVDFIRFMQVQGLLDSGEYVVIALEKEETYNPDKEYQFIRREFEAAWLVADPTPFRSVLLVTPGAPIHPDYSLFQDLVLNYSESEPFNIPFHPVIKVEVPIYAGLVYDAVMIYASALTQALADNISEFNGSAVFQYIKSRPYESILGFSVMIDDQGDAEGNYTVMALVEDDEEPPSQRMKPVARFIYQESKDLPLVKKERPINWISGTPPRSEPQCGFTGEKCETKPEWKMISIYIVCFAISVGAAMFMFRHYRYEQKLAGLLWKVEMKDLVLLRSDHDGTFQKFRNNLYEMETSKTESEVPSLMDDPVTGRTQSKVGFYKGNAVYIYHVYKKNIDLTRNLRKEMIQIREMRHENINPFIGACVDPPNICILTLFSTRGSLQDVLKNTDLHLDTMFIASLVADLVKGMIYIHDSEIVSHGNLKSSNCIVDNRWMLKITDFGLHEFRANQDLPAEVQDIRNKSIMWRAPELLKKLSFHPRGTQKGDVYSFGIILFEILGRKGPWGLPEPSLKYIEDRVCNPQHYGGELFRPPYHALDCPDYLKQCMEECWQENPDDRPDFKFIKIKLRPLHLGLNANIFDNMISIMEKYACNLESVVKERTNQLLEEKKKTENLLLRMLPKPVAEQLLRGEKVEAESFDSVTIYFSDIVGFTSLSAISTPLQVVDLLNDLYTCFDSIIGNYDVYKVETIGDAYMVVSGLPIRNGDRHAGEIASLALRLRQAIETFEIRHRPNERLSLRIGINSGPCVAGVVGLKMPRYCLFGDTVNTASRMESTGEAMKIHVSEACKKVLDKLGGYRLEERGLVQIKGKGEMRTYWLLGKEVYDPLFPPKSSPCHSHRSRTFSERRPLTNFPSDNSVDRVSNFTASSNTNDSCTSLFHECKKNAKNEAFRSNGYRSVPSISINEFYSSSNFIL</sequence>
<dbReference type="InterPro" id="IPR001245">
    <property type="entry name" value="Ser-Thr/Tyr_kinase_cat_dom"/>
</dbReference>
<dbReference type="SUPFAM" id="SSF56112">
    <property type="entry name" value="Protein kinase-like (PK-like)"/>
    <property type="match status" value="1"/>
</dbReference>
<dbReference type="PROSITE" id="PS50011">
    <property type="entry name" value="PROTEIN_KINASE_DOM"/>
    <property type="match status" value="1"/>
</dbReference>
<evidence type="ECO:0000259" key="18">
    <source>
        <dbReference type="PROSITE" id="PS50125"/>
    </source>
</evidence>
<organism evidence="19 20">
    <name type="scientific">Larinioides sclopetarius</name>
    <dbReference type="NCBI Taxonomy" id="280406"/>
    <lineage>
        <taxon>Eukaryota</taxon>
        <taxon>Metazoa</taxon>
        <taxon>Ecdysozoa</taxon>
        <taxon>Arthropoda</taxon>
        <taxon>Chelicerata</taxon>
        <taxon>Arachnida</taxon>
        <taxon>Araneae</taxon>
        <taxon>Araneomorphae</taxon>
        <taxon>Entelegynae</taxon>
        <taxon>Araneoidea</taxon>
        <taxon>Araneidae</taxon>
        <taxon>Larinioides</taxon>
    </lineage>
</organism>
<evidence type="ECO:0000256" key="6">
    <source>
        <dbReference type="ARBA" id="ARBA00022741"/>
    </source>
</evidence>
<reference evidence="19 20" key="1">
    <citation type="submission" date="2024-04" db="EMBL/GenBank/DDBJ databases">
        <authorList>
            <person name="Rising A."/>
            <person name="Reimegard J."/>
            <person name="Sonavane S."/>
            <person name="Akerstrom W."/>
            <person name="Nylinder S."/>
            <person name="Hedman E."/>
            <person name="Kallberg Y."/>
        </authorList>
    </citation>
    <scope>NUCLEOTIDE SEQUENCE [LARGE SCALE GENOMIC DNA]</scope>
</reference>
<evidence type="ECO:0000256" key="11">
    <source>
        <dbReference type="ARBA" id="ARBA00023180"/>
    </source>
</evidence>
<evidence type="ECO:0000256" key="14">
    <source>
        <dbReference type="RuleBase" id="RU000405"/>
    </source>
</evidence>
<dbReference type="PROSITE" id="PS00452">
    <property type="entry name" value="GUANYLATE_CYCLASE_1"/>
    <property type="match status" value="1"/>
</dbReference>
<dbReference type="InterPro" id="IPR018297">
    <property type="entry name" value="A/G_cyclase_CS"/>
</dbReference>
<keyword evidence="10" id="KW-0675">Receptor</keyword>
<keyword evidence="9" id="KW-0472">Membrane</keyword>
<evidence type="ECO:0000256" key="1">
    <source>
        <dbReference type="ARBA" id="ARBA00001436"/>
    </source>
</evidence>
<dbReference type="EMBL" id="CAXIEN010000053">
    <property type="protein sequence ID" value="CAL1271252.1"/>
    <property type="molecule type" value="Genomic_DNA"/>
</dbReference>
<evidence type="ECO:0000256" key="7">
    <source>
        <dbReference type="ARBA" id="ARBA00022989"/>
    </source>
</evidence>
<dbReference type="Proteomes" id="UP001497382">
    <property type="component" value="Unassembled WGS sequence"/>
</dbReference>
<protein>
    <recommendedName>
        <fullName evidence="3 15">Guanylate cyclase</fullName>
        <ecNumber evidence="3 15">4.6.1.2</ecNumber>
    </recommendedName>
</protein>
<evidence type="ECO:0000313" key="19">
    <source>
        <dbReference type="EMBL" id="CAL1271252.1"/>
    </source>
</evidence>
<evidence type="ECO:0000256" key="13">
    <source>
        <dbReference type="ARBA" id="ARBA00023293"/>
    </source>
</evidence>
<dbReference type="GO" id="GO:0004383">
    <property type="term" value="F:guanylate cyclase activity"/>
    <property type="evidence" value="ECO:0007669"/>
    <property type="project" value="UniProtKB-EC"/>
</dbReference>
<dbReference type="GO" id="GO:0007168">
    <property type="term" value="P:receptor guanylyl cyclase signaling pathway"/>
    <property type="evidence" value="ECO:0007669"/>
    <property type="project" value="TreeGrafter"/>
</dbReference>
<dbReference type="GO" id="GO:0005525">
    <property type="term" value="F:GTP binding"/>
    <property type="evidence" value="ECO:0007669"/>
    <property type="project" value="UniProtKB-KW"/>
</dbReference>
<evidence type="ECO:0000256" key="12">
    <source>
        <dbReference type="ARBA" id="ARBA00023239"/>
    </source>
</evidence>
<comment type="caution">
    <text evidence="19">The sequence shown here is derived from an EMBL/GenBank/DDBJ whole genome shotgun (WGS) entry which is preliminary data.</text>
</comment>
<dbReference type="InterPro" id="IPR029787">
    <property type="entry name" value="Nucleotide_cyclase"/>
</dbReference>
<keyword evidence="11" id="KW-0325">Glycoprotein</keyword>
<dbReference type="PROSITE" id="PS50125">
    <property type="entry name" value="GUANYLATE_CYCLASE_2"/>
    <property type="match status" value="1"/>
</dbReference>
<dbReference type="CDD" id="cd07302">
    <property type="entry name" value="CHD"/>
    <property type="match status" value="1"/>
</dbReference>
<dbReference type="Gene3D" id="1.10.510.10">
    <property type="entry name" value="Transferase(Phosphotransferase) domain 1"/>
    <property type="match status" value="1"/>
</dbReference>
<dbReference type="SUPFAM" id="SSF53822">
    <property type="entry name" value="Periplasmic binding protein-like I"/>
    <property type="match status" value="1"/>
</dbReference>